<dbReference type="AlphaFoldDB" id="A0A1B7TGA2"/>
<gene>
    <name evidence="1" type="ORF">HANVADRAFT_48064</name>
</gene>
<sequence length="425" mass="49611">MNSIHYNAQSIINALLKEAFLAPYNKESTDQRIVINIKIIKDLKEKKIIIKDIFFNCNFVLLSKIVDKNNTIDWENIGKNYCRSLKIFIKKHEEDIFGESIIVTKKNGIQLKNQVMNIGTIIEIIGIKHNDNCSFEEYNEFIAMFQHFIVHFSNNKNIQLTVEKELKSLNNKKRILKKDTVINSIIFRKKTTQEKLFATCFKFKNGYQFIKDYISVEKVKINFTHIVNSNFSQSNLPVIIIFLNDEHINFSSNSKLRVLFIFLTNILKQHVISECSLGIYMNIKIFFEDIFLLNLESLLSDLFQSTPTASNNFKIKNYLVCKTANKVQSSKENVSLNDDTTFANISDNTEEYPLIENKVNTQNKLESSNILFLPNFNSDLHFNQELNWENRDINPVNHNIINKIVNLLEETEDIDIKQIRVTKKI</sequence>
<proteinExistence type="predicted"/>
<accession>A0A1B7TGA2</accession>
<evidence type="ECO:0000313" key="1">
    <source>
        <dbReference type="EMBL" id="OBA27728.1"/>
    </source>
</evidence>
<name>A0A1B7TGA2_9ASCO</name>
<keyword evidence="2" id="KW-1185">Reference proteome</keyword>
<protein>
    <submittedName>
        <fullName evidence="1">Uncharacterized protein</fullName>
    </submittedName>
</protein>
<reference evidence="2" key="1">
    <citation type="journal article" date="2016" name="Proc. Natl. Acad. Sci. U.S.A.">
        <title>Comparative genomics of biotechnologically important yeasts.</title>
        <authorList>
            <person name="Riley R."/>
            <person name="Haridas S."/>
            <person name="Wolfe K.H."/>
            <person name="Lopes M.R."/>
            <person name="Hittinger C.T."/>
            <person name="Goeker M."/>
            <person name="Salamov A.A."/>
            <person name="Wisecaver J.H."/>
            <person name="Long T.M."/>
            <person name="Calvey C.H."/>
            <person name="Aerts A.L."/>
            <person name="Barry K.W."/>
            <person name="Choi C."/>
            <person name="Clum A."/>
            <person name="Coughlan A.Y."/>
            <person name="Deshpande S."/>
            <person name="Douglass A.P."/>
            <person name="Hanson S.J."/>
            <person name="Klenk H.-P."/>
            <person name="LaButti K.M."/>
            <person name="Lapidus A."/>
            <person name="Lindquist E.A."/>
            <person name="Lipzen A.M."/>
            <person name="Meier-Kolthoff J.P."/>
            <person name="Ohm R.A."/>
            <person name="Otillar R.P."/>
            <person name="Pangilinan J.L."/>
            <person name="Peng Y."/>
            <person name="Rokas A."/>
            <person name="Rosa C.A."/>
            <person name="Scheuner C."/>
            <person name="Sibirny A.A."/>
            <person name="Slot J.C."/>
            <person name="Stielow J.B."/>
            <person name="Sun H."/>
            <person name="Kurtzman C.P."/>
            <person name="Blackwell M."/>
            <person name="Grigoriev I.V."/>
            <person name="Jeffries T.W."/>
        </authorList>
    </citation>
    <scope>NUCLEOTIDE SEQUENCE [LARGE SCALE GENOMIC DNA]</scope>
    <source>
        <strain evidence="2">NRRL Y-1626</strain>
    </source>
</reference>
<dbReference type="Proteomes" id="UP000092321">
    <property type="component" value="Unassembled WGS sequence"/>
</dbReference>
<comment type="caution">
    <text evidence="1">The sequence shown here is derived from an EMBL/GenBank/DDBJ whole genome shotgun (WGS) entry which is preliminary data.</text>
</comment>
<organism evidence="1 2">
    <name type="scientific">Hanseniaspora valbyensis NRRL Y-1626</name>
    <dbReference type="NCBI Taxonomy" id="766949"/>
    <lineage>
        <taxon>Eukaryota</taxon>
        <taxon>Fungi</taxon>
        <taxon>Dikarya</taxon>
        <taxon>Ascomycota</taxon>
        <taxon>Saccharomycotina</taxon>
        <taxon>Saccharomycetes</taxon>
        <taxon>Saccharomycodales</taxon>
        <taxon>Saccharomycodaceae</taxon>
        <taxon>Hanseniaspora</taxon>
    </lineage>
</organism>
<evidence type="ECO:0000313" key="2">
    <source>
        <dbReference type="Proteomes" id="UP000092321"/>
    </source>
</evidence>
<dbReference type="EMBL" id="LXPE01000007">
    <property type="protein sequence ID" value="OBA27728.1"/>
    <property type="molecule type" value="Genomic_DNA"/>
</dbReference>